<gene>
    <name evidence="4" type="ORF">HER31_15350</name>
</gene>
<sequence>MKKLILALAVASLSGCMSTTPTLEGNPSTTNAVAPTPFVVPTVAKSGAKFTLPAYEQMELDNGLTVYLLQRDTVPLITVNAVVRAGAVNDAEPGTAKLTSQAMLLGTSSLSKNKLESTVENLGASLNASAGKEGTSLHSQFQSKDLQVMLPLIAEVLTKPSFPADEVMKARDRYVAQLSQQKESPRQVINNYFDRLLYGNHPYGNAAVGNADAIAQLDEFDLKIFHGSWYQPRNTALVIAGDFNRADVLALVKQQFGQWADRKTPTPPNLEVAVAQPSSARVLLVDKADARETTFLIGGPGVARDNPDYVGLQVLNTILGGRFTSWLNDELRVNAGLTYGARSHFNALGEHGGFTISTFTATETTAAAMDLALKTYTRLWEQGIDQATLDSAKAYVKGQFPPKYETADQLAGLLGQMHLMKMDPKQLDNFSQQVDKLTVADAQQLVAKHFPKDNLQFVLVGKADDIRGLAANYGDVTEVSINQAGFRF</sequence>
<organism evidence="4 5">
    <name type="scientific">Ferrimonas lipolytica</name>
    <dbReference type="NCBI Taxonomy" id="2724191"/>
    <lineage>
        <taxon>Bacteria</taxon>
        <taxon>Pseudomonadati</taxon>
        <taxon>Pseudomonadota</taxon>
        <taxon>Gammaproteobacteria</taxon>
        <taxon>Alteromonadales</taxon>
        <taxon>Ferrimonadaceae</taxon>
        <taxon>Ferrimonas</taxon>
    </lineage>
</organism>
<dbReference type="Pfam" id="PF05193">
    <property type="entry name" value="Peptidase_M16_C"/>
    <property type="match status" value="1"/>
</dbReference>
<dbReference type="PANTHER" id="PTHR11851">
    <property type="entry name" value="METALLOPROTEASE"/>
    <property type="match status" value="1"/>
</dbReference>
<dbReference type="InterPro" id="IPR050361">
    <property type="entry name" value="MPP/UQCRC_Complex"/>
</dbReference>
<evidence type="ECO:0000256" key="1">
    <source>
        <dbReference type="SAM" id="SignalP"/>
    </source>
</evidence>
<dbReference type="AlphaFoldDB" id="A0A6H1UGI1"/>
<dbReference type="GO" id="GO:0046872">
    <property type="term" value="F:metal ion binding"/>
    <property type="evidence" value="ECO:0007669"/>
    <property type="project" value="InterPro"/>
</dbReference>
<dbReference type="Pfam" id="PF00675">
    <property type="entry name" value="Peptidase_M16"/>
    <property type="match status" value="1"/>
</dbReference>
<protein>
    <submittedName>
        <fullName evidence="4">Insulinase family protein</fullName>
    </submittedName>
</protein>
<name>A0A6H1UGI1_9GAMM</name>
<dbReference type="InterPro" id="IPR011765">
    <property type="entry name" value="Pept_M16_N"/>
</dbReference>
<feature type="domain" description="Peptidase M16 N-terminal" evidence="2">
    <location>
        <begin position="71"/>
        <end position="207"/>
    </location>
</feature>
<dbReference type="PROSITE" id="PS51257">
    <property type="entry name" value="PROKAR_LIPOPROTEIN"/>
    <property type="match status" value="1"/>
</dbReference>
<dbReference type="RefSeq" id="WP_168661844.1">
    <property type="nucleotide sequence ID" value="NZ_CP051180.1"/>
</dbReference>
<feature type="chain" id="PRO_5026025173" evidence="1">
    <location>
        <begin position="20"/>
        <end position="488"/>
    </location>
</feature>
<dbReference type="PANTHER" id="PTHR11851:SF224">
    <property type="entry name" value="PROCESSING PROTEASE"/>
    <property type="match status" value="1"/>
</dbReference>
<evidence type="ECO:0000259" key="3">
    <source>
        <dbReference type="Pfam" id="PF05193"/>
    </source>
</evidence>
<accession>A0A6H1UGI1</accession>
<dbReference type="Proteomes" id="UP000501602">
    <property type="component" value="Chromosome"/>
</dbReference>
<dbReference type="EMBL" id="CP051180">
    <property type="protein sequence ID" value="QIZ78154.1"/>
    <property type="molecule type" value="Genomic_DNA"/>
</dbReference>
<keyword evidence="5" id="KW-1185">Reference proteome</keyword>
<feature type="domain" description="Peptidase M16 C-terminal" evidence="3">
    <location>
        <begin position="221"/>
        <end position="394"/>
    </location>
</feature>
<dbReference type="Gene3D" id="3.30.830.10">
    <property type="entry name" value="Metalloenzyme, LuxS/M16 peptidase-like"/>
    <property type="match status" value="2"/>
</dbReference>
<dbReference type="SUPFAM" id="SSF63411">
    <property type="entry name" value="LuxS/MPP-like metallohydrolase"/>
    <property type="match status" value="2"/>
</dbReference>
<dbReference type="KEGG" id="fes:HER31_15350"/>
<feature type="signal peptide" evidence="1">
    <location>
        <begin position="1"/>
        <end position="19"/>
    </location>
</feature>
<dbReference type="InterPro" id="IPR011249">
    <property type="entry name" value="Metalloenz_LuxS/M16"/>
</dbReference>
<evidence type="ECO:0000313" key="5">
    <source>
        <dbReference type="Proteomes" id="UP000501602"/>
    </source>
</evidence>
<evidence type="ECO:0000313" key="4">
    <source>
        <dbReference type="EMBL" id="QIZ78154.1"/>
    </source>
</evidence>
<evidence type="ECO:0000259" key="2">
    <source>
        <dbReference type="Pfam" id="PF00675"/>
    </source>
</evidence>
<dbReference type="InterPro" id="IPR007863">
    <property type="entry name" value="Peptidase_M16_C"/>
</dbReference>
<reference evidence="4 5" key="1">
    <citation type="submission" date="2020-04" db="EMBL/GenBank/DDBJ databases">
        <title>Ferrimonas sp. S7 isolated from sea water.</title>
        <authorList>
            <person name="Bae S.S."/>
            <person name="Baek K."/>
        </authorList>
    </citation>
    <scope>NUCLEOTIDE SEQUENCE [LARGE SCALE GENOMIC DNA]</scope>
    <source>
        <strain evidence="4 5">S7</strain>
    </source>
</reference>
<proteinExistence type="predicted"/>
<keyword evidence="1" id="KW-0732">Signal</keyword>